<keyword evidence="1" id="KW-0472">Membrane</keyword>
<gene>
    <name evidence="2" type="ORF">FHS27_000891</name>
</gene>
<dbReference type="InterPro" id="IPR029021">
    <property type="entry name" value="Prot-tyrosine_phosphatase-like"/>
</dbReference>
<dbReference type="SUPFAM" id="SSF52799">
    <property type="entry name" value="(Phosphotyrosine protein) phosphatases II"/>
    <property type="match status" value="1"/>
</dbReference>
<comment type="caution">
    <text evidence="2">The sequence shown here is derived from an EMBL/GenBank/DDBJ whole genome shotgun (WGS) entry which is preliminary data.</text>
</comment>
<keyword evidence="2" id="KW-0808">Transferase</keyword>
<feature type="transmembrane region" description="Helical" evidence="1">
    <location>
        <begin position="38"/>
        <end position="56"/>
    </location>
</feature>
<proteinExistence type="predicted"/>
<evidence type="ECO:0000256" key="1">
    <source>
        <dbReference type="SAM" id="Phobius"/>
    </source>
</evidence>
<dbReference type="Proteomes" id="UP000536179">
    <property type="component" value="Unassembled WGS sequence"/>
</dbReference>
<organism evidence="2 3">
    <name type="scientific">Aporhodopirellula rubra</name>
    <dbReference type="NCBI Taxonomy" id="980271"/>
    <lineage>
        <taxon>Bacteria</taxon>
        <taxon>Pseudomonadati</taxon>
        <taxon>Planctomycetota</taxon>
        <taxon>Planctomycetia</taxon>
        <taxon>Pirellulales</taxon>
        <taxon>Pirellulaceae</taxon>
        <taxon>Aporhodopirellula</taxon>
    </lineage>
</organism>
<dbReference type="GO" id="GO:0009055">
    <property type="term" value="F:electron transfer activity"/>
    <property type="evidence" value="ECO:0007669"/>
    <property type="project" value="InterPro"/>
</dbReference>
<evidence type="ECO:0000313" key="3">
    <source>
        <dbReference type="Proteomes" id="UP000536179"/>
    </source>
</evidence>
<accession>A0A7W5DV57</accession>
<evidence type="ECO:0000313" key="2">
    <source>
        <dbReference type="EMBL" id="MBB3205124.1"/>
    </source>
</evidence>
<dbReference type="AlphaFoldDB" id="A0A7W5DV57"/>
<dbReference type="GO" id="GO:0020037">
    <property type="term" value="F:heme binding"/>
    <property type="evidence" value="ECO:0007669"/>
    <property type="project" value="InterPro"/>
</dbReference>
<keyword evidence="3" id="KW-1185">Reference proteome</keyword>
<dbReference type="GO" id="GO:0016740">
    <property type="term" value="F:transferase activity"/>
    <property type="evidence" value="ECO:0007669"/>
    <property type="project" value="UniProtKB-KW"/>
</dbReference>
<keyword evidence="1" id="KW-1133">Transmembrane helix</keyword>
<dbReference type="GO" id="GO:0005506">
    <property type="term" value="F:iron ion binding"/>
    <property type="evidence" value="ECO:0007669"/>
    <property type="project" value="InterPro"/>
</dbReference>
<dbReference type="SUPFAM" id="SSF47175">
    <property type="entry name" value="Cytochromes"/>
    <property type="match status" value="1"/>
</dbReference>
<sequence length="330" mass="35490">MVDLTRKRVRLFSSDPGIPPTDGEVCEAKWQVMMIRSGLFPIAALIVLVGGGFVAAESPQDPTAKGNVPQNLLSLPGGIYCGAEPEGETHFESLAAMGIRTVVSVDGAIPDVAAAEAHGLRYIHIPIGYDGVDPNAGLSLARLMREIQGPIYVHCHHGHHRGPAAAAIACIAGGHADNDAGTEILRRAGTSKNYAGLWRDVAAYSPPAEDVELPELVSVAPVDSFVTAMANSGLAMERLLLCKNAGWTAPQTHPDLDPVQIALLVREGLHESNRHLPKTAEWQLRQRMEASSKVSVELHESLKANRVQDADVLMEKLETSCTTCHRDYRN</sequence>
<dbReference type="InterPro" id="IPR010980">
    <property type="entry name" value="Cyt_c/b562"/>
</dbReference>
<dbReference type="GO" id="GO:0022900">
    <property type="term" value="P:electron transport chain"/>
    <property type="evidence" value="ECO:0007669"/>
    <property type="project" value="InterPro"/>
</dbReference>
<protein>
    <submittedName>
        <fullName evidence="2">Rhodanese-related sulfurtransferase</fullName>
    </submittedName>
</protein>
<dbReference type="Gene3D" id="3.90.190.10">
    <property type="entry name" value="Protein tyrosine phosphatase superfamily"/>
    <property type="match status" value="1"/>
</dbReference>
<keyword evidence="1" id="KW-0812">Transmembrane</keyword>
<name>A0A7W5DV57_9BACT</name>
<reference evidence="2 3" key="1">
    <citation type="submission" date="2020-08" db="EMBL/GenBank/DDBJ databases">
        <title>Genomic Encyclopedia of Type Strains, Phase III (KMG-III): the genomes of soil and plant-associated and newly described type strains.</title>
        <authorList>
            <person name="Whitman W."/>
        </authorList>
    </citation>
    <scope>NUCLEOTIDE SEQUENCE [LARGE SCALE GENOMIC DNA]</scope>
    <source>
        <strain evidence="2 3">CECT 8075</strain>
    </source>
</reference>
<dbReference type="EMBL" id="JACHXU010000002">
    <property type="protein sequence ID" value="MBB3205124.1"/>
    <property type="molecule type" value="Genomic_DNA"/>
</dbReference>